<dbReference type="GO" id="GO:0030674">
    <property type="term" value="F:protein-macromolecule adaptor activity"/>
    <property type="evidence" value="ECO:0007669"/>
    <property type="project" value="EnsemblFungi"/>
</dbReference>
<dbReference type="Pfam" id="PF00627">
    <property type="entry name" value="UBA"/>
    <property type="match status" value="1"/>
</dbReference>
<dbReference type="CDD" id="cd14324">
    <property type="entry name" value="UBA_Dsk2p_like"/>
    <property type="match status" value="1"/>
</dbReference>
<dbReference type="InterPro" id="IPR000626">
    <property type="entry name" value="Ubiquitin-like_dom"/>
</dbReference>
<dbReference type="InterPro" id="IPR006636">
    <property type="entry name" value="STI1_HS-bd"/>
</dbReference>
<accession>W6MMP7</accession>
<dbReference type="STRING" id="1382522.W6MMP7"/>
<dbReference type="SMART" id="SM00165">
    <property type="entry name" value="UBA"/>
    <property type="match status" value="1"/>
</dbReference>
<dbReference type="InterPro" id="IPR029071">
    <property type="entry name" value="Ubiquitin-like_domsf"/>
</dbReference>
<dbReference type="GeneID" id="34521221"/>
<dbReference type="InterPro" id="IPR019956">
    <property type="entry name" value="Ubiquitin_dom"/>
</dbReference>
<dbReference type="PROSITE" id="PS00299">
    <property type="entry name" value="UBIQUITIN_1"/>
    <property type="match status" value="1"/>
</dbReference>
<dbReference type="FunFam" id="1.10.8.10:FF:000024">
    <property type="entry name" value="Ubiquitin domain-containing protein DSK2"/>
    <property type="match status" value="1"/>
</dbReference>
<dbReference type="Pfam" id="PF23195">
    <property type="entry name" value="UBQLN1"/>
    <property type="match status" value="1"/>
</dbReference>
<dbReference type="GO" id="GO:0030474">
    <property type="term" value="P:spindle pole body duplication"/>
    <property type="evidence" value="ECO:0007669"/>
    <property type="project" value="EnsemblFungi"/>
</dbReference>
<dbReference type="Gene3D" id="1.10.8.10">
    <property type="entry name" value="DNA helicase RuvA subunit, C-terminal domain"/>
    <property type="match status" value="1"/>
</dbReference>
<dbReference type="InterPro" id="IPR015496">
    <property type="entry name" value="Ubiquilin"/>
</dbReference>
<dbReference type="InterPro" id="IPR009060">
    <property type="entry name" value="UBA-like_sf"/>
</dbReference>
<dbReference type="CDD" id="cd16106">
    <property type="entry name" value="Ubl_Dsk2p_like"/>
    <property type="match status" value="1"/>
</dbReference>
<dbReference type="GO" id="GO:0006511">
    <property type="term" value="P:ubiquitin-dependent protein catabolic process"/>
    <property type="evidence" value="ECO:0007669"/>
    <property type="project" value="TreeGrafter"/>
</dbReference>
<dbReference type="SUPFAM" id="SSF54236">
    <property type="entry name" value="Ubiquitin-like"/>
    <property type="match status" value="1"/>
</dbReference>
<feature type="domain" description="UBA" evidence="2">
    <location>
        <begin position="387"/>
        <end position="431"/>
    </location>
</feature>
<feature type="domain" description="Ubiquitin-like" evidence="3">
    <location>
        <begin position="47"/>
        <end position="116"/>
    </location>
</feature>
<dbReference type="Proteomes" id="UP000019384">
    <property type="component" value="Unassembled WGS sequence"/>
</dbReference>
<dbReference type="GO" id="GO:0036503">
    <property type="term" value="P:ERAD pathway"/>
    <property type="evidence" value="ECO:0007669"/>
    <property type="project" value="EnsemblFungi"/>
</dbReference>
<keyword evidence="5" id="KW-1185">Reference proteome</keyword>
<evidence type="ECO:0000259" key="2">
    <source>
        <dbReference type="PROSITE" id="PS50030"/>
    </source>
</evidence>
<dbReference type="Gene3D" id="3.10.20.90">
    <property type="entry name" value="Phosphatidylinositol 3-kinase Catalytic Subunit, Chain A, domain 1"/>
    <property type="match status" value="1"/>
</dbReference>
<evidence type="ECO:0008006" key="6">
    <source>
        <dbReference type="Google" id="ProtNLM"/>
    </source>
</evidence>
<dbReference type="GO" id="GO:0036435">
    <property type="term" value="F:K48-linked polyubiquitin modification-dependent protein binding"/>
    <property type="evidence" value="ECO:0007669"/>
    <property type="project" value="EnsemblFungi"/>
</dbReference>
<dbReference type="SMART" id="SM00213">
    <property type="entry name" value="UBQ"/>
    <property type="match status" value="1"/>
</dbReference>
<gene>
    <name evidence="4" type="ORF">KUCA_T00003820001</name>
</gene>
<dbReference type="AlphaFoldDB" id="W6MMP7"/>
<sequence length="433" mass="44848">MFKVVRTKQIPTKLIYSAWARNFRNWTGNCTFIPKPQAAKVYCSQSLTLSYRSSGDKKYQLSVPRTVTIAELKALVEAESEIPADRQKLIYSGKVLKDGDPLSTYNVQSGHTIHLVKSPVPKSSQPAPAAAPVAAGATGGSAESSVPSNIAAGQGAFNPLAGLTGARYAGANIPLPSSSMFGPDGGMGALPDENQMAEMMENPMFQESMRSVLADPQMLDYLINQSPQLRSMGPQARQMLQSDYFRNMMTNPQMMRQVMDMQRMMGGLGGQGAGAASIFPAPGATSTTTGGDGAATVGTDSTSGSTLGSAPAATTGSDPAANPFAALLGGNAAGANPFAMFAPQGDAAGAASGAANPFFNPDLMNMLMGGGAGAGAGAAAAPADTRPPEERYESQLRQLNDMGFSDFERNVRALRRSGGSVQGALDALLNGDV</sequence>
<organism evidence="4 5">
    <name type="scientific">Kuraishia capsulata CBS 1993</name>
    <dbReference type="NCBI Taxonomy" id="1382522"/>
    <lineage>
        <taxon>Eukaryota</taxon>
        <taxon>Fungi</taxon>
        <taxon>Dikarya</taxon>
        <taxon>Ascomycota</taxon>
        <taxon>Saccharomycotina</taxon>
        <taxon>Pichiomycetes</taxon>
        <taxon>Pichiales</taxon>
        <taxon>Pichiaceae</taxon>
        <taxon>Kuraishia</taxon>
    </lineage>
</organism>
<feature type="region of interest" description="Disordered" evidence="1">
    <location>
        <begin position="118"/>
        <end position="146"/>
    </location>
</feature>
<dbReference type="PROSITE" id="PS50053">
    <property type="entry name" value="UBIQUITIN_2"/>
    <property type="match status" value="1"/>
</dbReference>
<evidence type="ECO:0000259" key="3">
    <source>
        <dbReference type="PROSITE" id="PS50053"/>
    </source>
</evidence>
<dbReference type="RefSeq" id="XP_022459833.1">
    <property type="nucleotide sequence ID" value="XM_022602273.1"/>
</dbReference>
<evidence type="ECO:0000256" key="1">
    <source>
        <dbReference type="SAM" id="MobiDB-lite"/>
    </source>
</evidence>
<dbReference type="PROSITE" id="PS50030">
    <property type="entry name" value="UBA"/>
    <property type="match status" value="1"/>
</dbReference>
<feature type="compositionally biased region" description="Low complexity" evidence="1">
    <location>
        <begin position="118"/>
        <end position="145"/>
    </location>
</feature>
<dbReference type="OrthoDB" id="267397at2759"/>
<feature type="region of interest" description="Disordered" evidence="1">
    <location>
        <begin position="280"/>
        <end position="316"/>
    </location>
</feature>
<proteinExistence type="predicted"/>
<protein>
    <recommendedName>
        <fullName evidence="6">Ubiquitin-like domain-containing protein</fullName>
    </recommendedName>
</protein>
<name>W6MMP7_9ASCO</name>
<reference evidence="4" key="1">
    <citation type="submission" date="2013-12" db="EMBL/GenBank/DDBJ databases">
        <authorList>
            <person name="Genoscope - CEA"/>
        </authorList>
    </citation>
    <scope>NUCLEOTIDE SEQUENCE</scope>
    <source>
        <strain evidence="4">CBS 1993</strain>
    </source>
</reference>
<feature type="compositionally biased region" description="Low complexity" evidence="1">
    <location>
        <begin position="280"/>
        <end position="310"/>
    </location>
</feature>
<dbReference type="SMART" id="SM00727">
    <property type="entry name" value="STI1"/>
    <property type="match status" value="2"/>
</dbReference>
<dbReference type="InterPro" id="IPR015940">
    <property type="entry name" value="UBA"/>
</dbReference>
<dbReference type="SUPFAM" id="SSF46934">
    <property type="entry name" value="UBA-like"/>
    <property type="match status" value="1"/>
</dbReference>
<dbReference type="PANTHER" id="PTHR10677">
    <property type="entry name" value="UBIQUILIN"/>
    <property type="match status" value="1"/>
</dbReference>
<evidence type="ECO:0000313" key="5">
    <source>
        <dbReference type="Proteomes" id="UP000019384"/>
    </source>
</evidence>
<dbReference type="Pfam" id="PF00240">
    <property type="entry name" value="ubiquitin"/>
    <property type="match status" value="1"/>
</dbReference>
<dbReference type="HOGENOM" id="CLU_024293_0_1_1"/>
<dbReference type="GO" id="GO:0005829">
    <property type="term" value="C:cytosol"/>
    <property type="evidence" value="ECO:0007669"/>
    <property type="project" value="TreeGrafter"/>
</dbReference>
<dbReference type="PRINTS" id="PR00348">
    <property type="entry name" value="UBIQUITIN"/>
</dbReference>
<reference evidence="4" key="2">
    <citation type="submission" date="2014-02" db="EMBL/GenBank/DDBJ databases">
        <title>Complete DNA sequence of /Kuraishia capsulata/ illustrates novel genomic features among budding yeasts (/Saccharomycotina/).</title>
        <authorList>
            <person name="Morales L."/>
            <person name="Noel B."/>
            <person name="Porcel B."/>
            <person name="Marcet-Houben M."/>
            <person name="Hullo M-F."/>
            <person name="Sacerdot C."/>
            <person name="Tekaia F."/>
            <person name="Leh-Louis V."/>
            <person name="Despons L."/>
            <person name="Khanna V."/>
            <person name="Aury J-M."/>
            <person name="Barbe V."/>
            <person name="Couloux A."/>
            <person name="Labadie K."/>
            <person name="Pelletier E."/>
            <person name="Souciet J-L."/>
            <person name="Boekhout T."/>
            <person name="Gabaldon T."/>
            <person name="Wincker P."/>
            <person name="Dujon B."/>
        </authorList>
    </citation>
    <scope>NUCLEOTIDE SEQUENCE</scope>
    <source>
        <strain evidence="4">CBS 1993</strain>
    </source>
</reference>
<dbReference type="PANTHER" id="PTHR10677:SF3">
    <property type="entry name" value="FI07626P-RELATED"/>
    <property type="match status" value="1"/>
</dbReference>
<dbReference type="GO" id="GO:0072665">
    <property type="term" value="P:protein localization to vacuole"/>
    <property type="evidence" value="ECO:0007669"/>
    <property type="project" value="EnsemblFungi"/>
</dbReference>
<dbReference type="EMBL" id="HG793128">
    <property type="protein sequence ID" value="CDK27841.1"/>
    <property type="molecule type" value="Genomic_DNA"/>
</dbReference>
<dbReference type="InterPro" id="IPR019954">
    <property type="entry name" value="Ubiquitin_CS"/>
</dbReference>
<evidence type="ECO:0000313" key="4">
    <source>
        <dbReference type="EMBL" id="CDK27841.1"/>
    </source>
</evidence>